<protein>
    <submittedName>
        <fullName evidence="1">Uncharacterized protein</fullName>
    </submittedName>
</protein>
<gene>
    <name evidence="1" type="ORF">EFY87_09655</name>
</gene>
<dbReference type="EMBL" id="RJJQ01000008">
    <property type="protein sequence ID" value="RNI22230.1"/>
    <property type="molecule type" value="Genomic_DNA"/>
</dbReference>
<accession>A0A3M9M9I2</accession>
<name>A0A3M9M9I2_9MICO</name>
<dbReference type="Proteomes" id="UP000271678">
    <property type="component" value="Unassembled WGS sequence"/>
</dbReference>
<organism evidence="1 2">
    <name type="scientific">Flexivirga caeni</name>
    <dbReference type="NCBI Taxonomy" id="2294115"/>
    <lineage>
        <taxon>Bacteria</taxon>
        <taxon>Bacillati</taxon>
        <taxon>Actinomycetota</taxon>
        <taxon>Actinomycetes</taxon>
        <taxon>Micrococcales</taxon>
        <taxon>Dermacoccaceae</taxon>
        <taxon>Flexivirga</taxon>
    </lineage>
</organism>
<dbReference type="AlphaFoldDB" id="A0A3M9M9I2"/>
<sequence>MPLLEEVPLLVGDTGDQTGAVVDVGAGDEGPCVGPVGCGLVGLDVGEPLGLVEPDEVDDGEVGVVLGLVGRLVGVVDGGVVDVVEGADPPLSGGRIAPGSTRGRVVGTGLFVATEPTPVAGIRRGDAGACSDVALVAEPVLVGPAAPEPKSALRWTKPMCRATWAMPPTPVTAAATPEMDRVPTVRAATTPALTCRCRRRA</sequence>
<comment type="caution">
    <text evidence="1">The sequence shown here is derived from an EMBL/GenBank/DDBJ whole genome shotgun (WGS) entry which is preliminary data.</text>
</comment>
<reference evidence="1 2" key="1">
    <citation type="submission" date="2018-11" db="EMBL/GenBank/DDBJ databases">
        <title>Draft genome of Simplicispira Flexivirga sp. BO-16.</title>
        <authorList>
            <person name="Im W.T."/>
        </authorList>
    </citation>
    <scope>NUCLEOTIDE SEQUENCE [LARGE SCALE GENOMIC DNA]</scope>
    <source>
        <strain evidence="1 2">BO-16</strain>
    </source>
</reference>
<evidence type="ECO:0000313" key="1">
    <source>
        <dbReference type="EMBL" id="RNI22230.1"/>
    </source>
</evidence>
<proteinExistence type="predicted"/>
<keyword evidence="2" id="KW-1185">Reference proteome</keyword>
<evidence type="ECO:0000313" key="2">
    <source>
        <dbReference type="Proteomes" id="UP000271678"/>
    </source>
</evidence>